<organism evidence="1">
    <name type="scientific">Anguilla anguilla</name>
    <name type="common">European freshwater eel</name>
    <name type="synonym">Muraena anguilla</name>
    <dbReference type="NCBI Taxonomy" id="7936"/>
    <lineage>
        <taxon>Eukaryota</taxon>
        <taxon>Metazoa</taxon>
        <taxon>Chordata</taxon>
        <taxon>Craniata</taxon>
        <taxon>Vertebrata</taxon>
        <taxon>Euteleostomi</taxon>
        <taxon>Actinopterygii</taxon>
        <taxon>Neopterygii</taxon>
        <taxon>Teleostei</taxon>
        <taxon>Anguilliformes</taxon>
        <taxon>Anguillidae</taxon>
        <taxon>Anguilla</taxon>
    </lineage>
</organism>
<evidence type="ECO:0000313" key="1">
    <source>
        <dbReference type="EMBL" id="JAH71842.1"/>
    </source>
</evidence>
<dbReference type="EMBL" id="GBXM01036735">
    <property type="protein sequence ID" value="JAH71842.1"/>
    <property type="molecule type" value="Transcribed_RNA"/>
</dbReference>
<sequence>MKMILEGGNNVSTKHVECSCCTNCTDYSEENVSLTLKIWWEMFGNLLLVHVHASTCDI</sequence>
<reference evidence="1" key="2">
    <citation type="journal article" date="2015" name="Fish Shellfish Immunol.">
        <title>Early steps in the European eel (Anguilla anguilla)-Vibrio vulnificus interaction in the gills: Role of the RtxA13 toxin.</title>
        <authorList>
            <person name="Callol A."/>
            <person name="Pajuelo D."/>
            <person name="Ebbesson L."/>
            <person name="Teles M."/>
            <person name="MacKenzie S."/>
            <person name="Amaro C."/>
        </authorList>
    </citation>
    <scope>NUCLEOTIDE SEQUENCE</scope>
</reference>
<protein>
    <submittedName>
        <fullName evidence="1">Uncharacterized protein</fullName>
    </submittedName>
</protein>
<reference evidence="1" key="1">
    <citation type="submission" date="2014-11" db="EMBL/GenBank/DDBJ databases">
        <authorList>
            <person name="Amaro Gonzalez C."/>
        </authorList>
    </citation>
    <scope>NUCLEOTIDE SEQUENCE</scope>
</reference>
<name>A0A0E9V1C2_ANGAN</name>
<dbReference type="AlphaFoldDB" id="A0A0E9V1C2"/>
<proteinExistence type="predicted"/>
<accession>A0A0E9V1C2</accession>